<reference evidence="2 3" key="1">
    <citation type="submission" date="2016-07" db="EMBL/GenBank/DDBJ databases">
        <title>Pervasive Adenine N6-methylation of Active Genes in Fungi.</title>
        <authorList>
            <consortium name="DOE Joint Genome Institute"/>
            <person name="Mondo S.J."/>
            <person name="Dannebaum R.O."/>
            <person name="Kuo R.C."/>
            <person name="Labutti K."/>
            <person name="Haridas S."/>
            <person name="Kuo A."/>
            <person name="Salamov A."/>
            <person name="Ahrendt S.R."/>
            <person name="Lipzen A."/>
            <person name="Sullivan W."/>
            <person name="Andreopoulos W.B."/>
            <person name="Clum A."/>
            <person name="Lindquist E."/>
            <person name="Daum C."/>
            <person name="Ramamoorthy G.K."/>
            <person name="Gryganskyi A."/>
            <person name="Culley D."/>
            <person name="Magnuson J.K."/>
            <person name="James T.Y."/>
            <person name="O'Malley M.A."/>
            <person name="Stajich J.E."/>
            <person name="Spatafora J.W."/>
            <person name="Visel A."/>
            <person name="Grigoriev I.V."/>
        </authorList>
    </citation>
    <scope>NUCLEOTIDE SEQUENCE [LARGE SCALE GENOMIC DNA]</scope>
    <source>
        <strain evidence="2 3">PL171</strain>
    </source>
</reference>
<evidence type="ECO:0000256" key="1">
    <source>
        <dbReference type="SAM" id="MobiDB-lite"/>
    </source>
</evidence>
<accession>A0A1Y2I736</accession>
<feature type="compositionally biased region" description="Low complexity" evidence="1">
    <location>
        <begin position="182"/>
        <end position="192"/>
    </location>
</feature>
<comment type="caution">
    <text evidence="2">The sequence shown here is derived from an EMBL/GenBank/DDBJ whole genome shotgun (WGS) entry which is preliminary data.</text>
</comment>
<evidence type="ECO:0008006" key="4">
    <source>
        <dbReference type="Google" id="ProtNLM"/>
    </source>
</evidence>
<proteinExistence type="predicted"/>
<sequence>MSPSPISPASPVGVSFFASSGATTPATTVNDAHTQRQNQAQVPNPIVAITDMLQDSSQLLVDYFALTEADPATAMCDADKMKLGKVMHILRQLARPAGSPASFPLSPFLSSSSADVSSSSSSRVGAANNVQQPSPLLSTVSAKRSSIPSWVIVPPGTVVPPGTPAIFANIDTTAGPDNAPKSSNHSSSSSSSYPQPQRAVWTAEKYKLLLAQVAKYGPRFRHIYNLHGAAGTESRQLAEFTVTQLTAKWHRGLARMSAADAAEWTEKAARAGEAFDEQRAAAAASAAALGKGFKLWTDDEFEFLCQQFKRIWVEHGPEGTLSQTLARFTTTQLQAKWHNAKKQRPELENLVPMAPAMDEANSADDDNDNASGFLASGRWTDNEFDFLCQQVANYGTQFKLIHELHGLAGTESQTLARFTPTQLQAKWHNAKKHKTEAELLAAYPISSQPNQTARKKRGRGGARGIWKPEEIDFLFAQVVEHGGHRGLPKIWELHGPEGKVQVV</sequence>
<keyword evidence="3" id="KW-1185">Reference proteome</keyword>
<evidence type="ECO:0000313" key="3">
    <source>
        <dbReference type="Proteomes" id="UP000193411"/>
    </source>
</evidence>
<dbReference type="AlphaFoldDB" id="A0A1Y2I736"/>
<dbReference type="Proteomes" id="UP000193411">
    <property type="component" value="Unassembled WGS sequence"/>
</dbReference>
<feature type="region of interest" description="Disordered" evidence="1">
    <location>
        <begin position="168"/>
        <end position="195"/>
    </location>
</feature>
<evidence type="ECO:0000313" key="2">
    <source>
        <dbReference type="EMBL" id="ORZ41302.1"/>
    </source>
</evidence>
<protein>
    <recommendedName>
        <fullName evidence="4">Myb-like domain-containing protein</fullName>
    </recommendedName>
</protein>
<gene>
    <name evidence="2" type="ORF">BCR44DRAFT_26899</name>
</gene>
<organism evidence="2 3">
    <name type="scientific">Catenaria anguillulae PL171</name>
    <dbReference type="NCBI Taxonomy" id="765915"/>
    <lineage>
        <taxon>Eukaryota</taxon>
        <taxon>Fungi</taxon>
        <taxon>Fungi incertae sedis</taxon>
        <taxon>Blastocladiomycota</taxon>
        <taxon>Blastocladiomycetes</taxon>
        <taxon>Blastocladiales</taxon>
        <taxon>Catenariaceae</taxon>
        <taxon>Catenaria</taxon>
    </lineage>
</organism>
<dbReference type="EMBL" id="MCFL01000001">
    <property type="protein sequence ID" value="ORZ41302.1"/>
    <property type="molecule type" value="Genomic_DNA"/>
</dbReference>
<name>A0A1Y2I736_9FUNG</name>